<protein>
    <recommendedName>
        <fullName evidence="8">VTT domain-containing protein</fullName>
    </recommendedName>
</protein>
<name>A0ABP6QPY2_9ACTN</name>
<dbReference type="Proteomes" id="UP001501237">
    <property type="component" value="Unassembled WGS sequence"/>
</dbReference>
<evidence type="ECO:0000256" key="7">
    <source>
        <dbReference type="RuleBase" id="RU367016"/>
    </source>
</evidence>
<dbReference type="PANTHER" id="PTHR30353">
    <property type="entry name" value="INNER MEMBRANE PROTEIN DEDA-RELATED"/>
    <property type="match status" value="1"/>
</dbReference>
<evidence type="ECO:0000256" key="5">
    <source>
        <dbReference type="ARBA" id="ARBA00022989"/>
    </source>
</evidence>
<dbReference type="InterPro" id="IPR032818">
    <property type="entry name" value="DedA-like"/>
</dbReference>
<comment type="caution">
    <text evidence="9">The sequence shown here is derived from an EMBL/GenBank/DDBJ whole genome shotgun (WGS) entry which is preliminary data.</text>
</comment>
<comment type="similarity">
    <text evidence="2 7">Belongs to the DedA family.</text>
</comment>
<evidence type="ECO:0000256" key="3">
    <source>
        <dbReference type="ARBA" id="ARBA00022475"/>
    </source>
</evidence>
<keyword evidence="5 7" id="KW-1133">Transmembrane helix</keyword>
<dbReference type="InterPro" id="IPR032816">
    <property type="entry name" value="VTT_dom"/>
</dbReference>
<sequence>MTAWMAAHMGMAGVWGALILVLLAPALEAALPLVGVVVPGQTAVVVGGILAYHGRVSVTGILVAAVVGAVAGNLIGYAAGRRWGGGLMARVPRRMRSARHTEKALKMIARNSGKAVFVGRFTAVVRTLVPTLCGMNGIPIRRFMVWTTVSSAIWAPVFVAIGFAAAPGLPV</sequence>
<evidence type="ECO:0000256" key="4">
    <source>
        <dbReference type="ARBA" id="ARBA00022692"/>
    </source>
</evidence>
<keyword evidence="4 7" id="KW-0812">Transmembrane</keyword>
<accession>A0ABP6QPY2</accession>
<comment type="caution">
    <text evidence="7">Lacks conserved residue(s) required for the propagation of feature annotation.</text>
</comment>
<feature type="domain" description="VTT" evidence="8">
    <location>
        <begin position="38"/>
        <end position="162"/>
    </location>
</feature>
<dbReference type="EMBL" id="BAAAUV010000034">
    <property type="protein sequence ID" value="GAA3238148.1"/>
    <property type="molecule type" value="Genomic_DNA"/>
</dbReference>
<comment type="subcellular location">
    <subcellularLocation>
        <location evidence="1 7">Cell membrane</location>
        <topology evidence="1 7">Multi-pass membrane protein</topology>
    </subcellularLocation>
</comment>
<keyword evidence="10" id="KW-1185">Reference proteome</keyword>
<evidence type="ECO:0000259" key="8">
    <source>
        <dbReference type="Pfam" id="PF09335"/>
    </source>
</evidence>
<feature type="transmembrane region" description="Helical" evidence="7">
    <location>
        <begin position="143"/>
        <end position="166"/>
    </location>
</feature>
<dbReference type="PANTHER" id="PTHR30353:SF15">
    <property type="entry name" value="INNER MEMBRANE PROTEIN YABI"/>
    <property type="match status" value="1"/>
</dbReference>
<dbReference type="Pfam" id="PF09335">
    <property type="entry name" value="VTT_dom"/>
    <property type="match status" value="1"/>
</dbReference>
<evidence type="ECO:0000313" key="10">
    <source>
        <dbReference type="Proteomes" id="UP001501237"/>
    </source>
</evidence>
<reference evidence="10" key="1">
    <citation type="journal article" date="2019" name="Int. J. Syst. Evol. Microbiol.">
        <title>The Global Catalogue of Microorganisms (GCM) 10K type strain sequencing project: providing services to taxonomists for standard genome sequencing and annotation.</title>
        <authorList>
            <consortium name="The Broad Institute Genomics Platform"/>
            <consortium name="The Broad Institute Genome Sequencing Center for Infectious Disease"/>
            <person name="Wu L."/>
            <person name="Ma J."/>
        </authorList>
    </citation>
    <scope>NUCLEOTIDE SEQUENCE [LARGE SCALE GENOMIC DNA]</scope>
    <source>
        <strain evidence="10">JCM 9377</strain>
    </source>
</reference>
<evidence type="ECO:0000256" key="6">
    <source>
        <dbReference type="ARBA" id="ARBA00023136"/>
    </source>
</evidence>
<feature type="transmembrane region" description="Helical" evidence="7">
    <location>
        <begin position="54"/>
        <end position="80"/>
    </location>
</feature>
<keyword evidence="6 7" id="KW-0472">Membrane</keyword>
<evidence type="ECO:0000256" key="1">
    <source>
        <dbReference type="ARBA" id="ARBA00004651"/>
    </source>
</evidence>
<evidence type="ECO:0000256" key="2">
    <source>
        <dbReference type="ARBA" id="ARBA00010792"/>
    </source>
</evidence>
<proteinExistence type="inferred from homology"/>
<keyword evidence="3 7" id="KW-1003">Cell membrane</keyword>
<evidence type="ECO:0000313" key="9">
    <source>
        <dbReference type="EMBL" id="GAA3238148.1"/>
    </source>
</evidence>
<organism evidence="9 10">
    <name type="scientific">Actinocorallia longicatena</name>
    <dbReference type="NCBI Taxonomy" id="111803"/>
    <lineage>
        <taxon>Bacteria</taxon>
        <taxon>Bacillati</taxon>
        <taxon>Actinomycetota</taxon>
        <taxon>Actinomycetes</taxon>
        <taxon>Streptosporangiales</taxon>
        <taxon>Thermomonosporaceae</taxon>
        <taxon>Actinocorallia</taxon>
    </lineage>
</organism>
<gene>
    <name evidence="9" type="ORF">GCM10010468_73550</name>
</gene>
<dbReference type="RefSeq" id="WP_344838044.1">
    <property type="nucleotide sequence ID" value="NZ_BAAAUV010000034.1"/>
</dbReference>